<dbReference type="RefSeq" id="WP_342127729.1">
    <property type="nucleotide sequence ID" value="NZ_JBCAUS010000006.1"/>
</dbReference>
<dbReference type="Proteomes" id="UP001396646">
    <property type="component" value="Unassembled WGS sequence"/>
</dbReference>
<comment type="caution">
    <text evidence="2">The sequence shown here is derived from an EMBL/GenBank/DDBJ whole genome shotgun (WGS) entry which is preliminary data.</text>
</comment>
<dbReference type="EMBL" id="JBCAUS010000006">
    <property type="protein sequence ID" value="MEL4306133.1"/>
    <property type="molecule type" value="Genomic_DNA"/>
</dbReference>
<organism evidence="2 3">
    <name type="scientific">Methanococcoides cohabitans</name>
    <dbReference type="NCBI Taxonomy" id="3136559"/>
    <lineage>
        <taxon>Archaea</taxon>
        <taxon>Methanobacteriati</taxon>
        <taxon>Methanobacteriota</taxon>
        <taxon>Stenosarchaea group</taxon>
        <taxon>Methanomicrobia</taxon>
        <taxon>Methanosarcinales</taxon>
        <taxon>Methanosarcinaceae</taxon>
        <taxon>Methanococcoides</taxon>
    </lineage>
</organism>
<protein>
    <submittedName>
        <fullName evidence="2">Uncharacterized protein</fullName>
    </submittedName>
</protein>
<proteinExistence type="predicted"/>
<accession>A0ABU9KWG8</accession>
<feature type="region of interest" description="Disordered" evidence="1">
    <location>
        <begin position="199"/>
        <end position="219"/>
    </location>
</feature>
<evidence type="ECO:0000313" key="3">
    <source>
        <dbReference type="Proteomes" id="UP001396646"/>
    </source>
</evidence>
<evidence type="ECO:0000256" key="1">
    <source>
        <dbReference type="SAM" id="MobiDB-lite"/>
    </source>
</evidence>
<gene>
    <name evidence="2" type="ORF">WOA13_09905</name>
</gene>
<keyword evidence="3" id="KW-1185">Reference proteome</keyword>
<name>A0ABU9KWG8_9EURY</name>
<evidence type="ECO:0000313" key="2">
    <source>
        <dbReference type="EMBL" id="MEL4306133.1"/>
    </source>
</evidence>
<sequence>MKEKLAELLTNIFTTSGHNVTESDTVDLIVEKNDHKTLILLANKPDPAQIRNFADQVHGDTGLYVTMEKMETELREYATHVGLITWDRDELALQIGKAVIADLEGNAADLHLVAYDIDRNAVPAEEGPISGPGSGSFEVTADNNTTIFASAEPSVQTAPQATAQEDQGFNIWGTSPEMQQAATTGNYQQEERSFVEPPVTAVPEPQPASWQTPQPLPSTLDLRTAPIKLQKERAAMMAKSEIGMPEDVVLKFVPFWNYAYAVKAEHRFKNKVIDISGQGQGCLNALNGNKEQLEIHQVTDSLTLPDDNYEIKSKMIDQKEAESTLISNIIEEYTKDVRFNNVVGEAMISEHKLFKPSMDDIRFKIELVYVPIWEVKGSRNSMEINAYTQEILTNPVDDDVEFM</sequence>
<reference evidence="2 3" key="1">
    <citation type="submission" date="2024-04" db="EMBL/GenBank/DDBJ databases">
        <title>Methanococcoides sp. LMO-2.</title>
        <authorList>
            <person name="Liang L."/>
        </authorList>
    </citation>
    <scope>NUCLEOTIDE SEQUENCE [LARGE SCALE GENOMIC DNA]</scope>
    <source>
        <strain evidence="2 3">LMO-2</strain>
    </source>
</reference>